<evidence type="ECO:0000256" key="1">
    <source>
        <dbReference type="ARBA" id="ARBA00006484"/>
    </source>
</evidence>
<comment type="caution">
    <text evidence="4">The sequence shown here is derived from an EMBL/GenBank/DDBJ whole genome shotgun (WGS) entry which is preliminary data.</text>
</comment>
<keyword evidence="5" id="KW-1185">Reference proteome</keyword>
<dbReference type="Proteomes" id="UP000440224">
    <property type="component" value="Unassembled WGS sequence"/>
</dbReference>
<organism evidence="4 5">
    <name type="scientific">Polyangium spumosum</name>
    <dbReference type="NCBI Taxonomy" id="889282"/>
    <lineage>
        <taxon>Bacteria</taxon>
        <taxon>Pseudomonadati</taxon>
        <taxon>Myxococcota</taxon>
        <taxon>Polyangia</taxon>
        <taxon>Polyangiales</taxon>
        <taxon>Polyangiaceae</taxon>
        <taxon>Polyangium</taxon>
    </lineage>
</organism>
<name>A0A6N7PRY4_9BACT</name>
<evidence type="ECO:0000259" key="3">
    <source>
        <dbReference type="SMART" id="SM01007"/>
    </source>
</evidence>
<dbReference type="InterPro" id="IPR036291">
    <property type="entry name" value="NAD(P)-bd_dom_sf"/>
</dbReference>
<dbReference type="InterPro" id="IPR036409">
    <property type="entry name" value="Aldolase_II/adducin_N_sf"/>
</dbReference>
<dbReference type="RefSeq" id="WP_338046425.1">
    <property type="nucleotide sequence ID" value="NZ_WJIE01000004.1"/>
</dbReference>
<evidence type="ECO:0000313" key="5">
    <source>
        <dbReference type="Proteomes" id="UP000440224"/>
    </source>
</evidence>
<dbReference type="InterPro" id="IPR001303">
    <property type="entry name" value="Aldolase_II/adducin_N"/>
</dbReference>
<dbReference type="Pfam" id="PF00596">
    <property type="entry name" value="Aldolase_II"/>
    <property type="match status" value="1"/>
</dbReference>
<proteinExistence type="inferred from homology"/>
<dbReference type="PRINTS" id="PR00081">
    <property type="entry name" value="GDHRDH"/>
</dbReference>
<dbReference type="Pfam" id="PF13561">
    <property type="entry name" value="adh_short_C2"/>
    <property type="match status" value="1"/>
</dbReference>
<dbReference type="Gene3D" id="3.40.225.10">
    <property type="entry name" value="Class II aldolase/adducin N-terminal domain"/>
    <property type="match status" value="1"/>
</dbReference>
<dbReference type="EMBL" id="WJIE01000004">
    <property type="protein sequence ID" value="MRG93586.1"/>
    <property type="molecule type" value="Genomic_DNA"/>
</dbReference>
<dbReference type="Gene3D" id="3.40.50.720">
    <property type="entry name" value="NAD(P)-binding Rossmann-like Domain"/>
    <property type="match status" value="1"/>
</dbReference>
<dbReference type="NCBIfam" id="NF006192">
    <property type="entry name" value="PRK08324.1-6"/>
    <property type="match status" value="1"/>
</dbReference>
<accession>A0A6N7PRY4</accession>
<evidence type="ECO:0000256" key="2">
    <source>
        <dbReference type="ARBA" id="ARBA00023002"/>
    </source>
</evidence>
<dbReference type="SUPFAM" id="SSF53639">
    <property type="entry name" value="AraD/HMP-PK domain-like"/>
    <property type="match status" value="1"/>
</dbReference>
<gene>
    <name evidence="4" type="ORF">GF068_16945</name>
</gene>
<evidence type="ECO:0000313" key="4">
    <source>
        <dbReference type="EMBL" id="MRG93586.1"/>
    </source>
</evidence>
<dbReference type="PANTHER" id="PTHR43669:SF3">
    <property type="entry name" value="ALCOHOL DEHYDROGENASE, PUTATIVE (AFU_ORTHOLOGUE AFUA_3G03445)-RELATED"/>
    <property type="match status" value="1"/>
</dbReference>
<comment type="similarity">
    <text evidence="1">Belongs to the short-chain dehydrogenases/reductases (SDR) family.</text>
</comment>
<protein>
    <submittedName>
        <fullName evidence="4">Bifunctional aldolase/short-chain dehydrogenase</fullName>
    </submittedName>
</protein>
<dbReference type="AlphaFoldDB" id="A0A6N7PRY4"/>
<dbReference type="InterPro" id="IPR002347">
    <property type="entry name" value="SDR_fam"/>
</dbReference>
<dbReference type="SUPFAM" id="SSF51735">
    <property type="entry name" value="NAD(P)-binding Rossmann-fold domains"/>
    <property type="match status" value="1"/>
</dbReference>
<sequence>MESRYRAAEAAQFVETYGPRWGEDLALRVYTSRLLGQEPDLVLHGGGNTSVKTKVTELVGDVTDVLYVKGSGWDLGAIEPDGFPACRLAQLRRICELPSLTDEQMVSLLRSHMLEPSAPTPSVEALLHAYLPFKYIDHTHADAVLTVVDQPGSSKLVREVFGDRALFIPYVMPGFALAKRVADLWRALSRAGREPNVMILDKHGIFTWGDTALESYERMIANVTRAERWLEEASAISRRTLSSPSPDACARLAPMIRGALTRASGERWICSFRMSPQLLAFCDRDDLDEVSQKGPATPDHVLRTKPLPLLLPPLSPDDKLKTKATIEAAISAYAESYRAYFRRCSAMRPGDRKELDPWPRVVLIEGLGALTLGKSRKDAEIAADIYEHTSAIIEQTTANAGYEPASELDIFDVEYWSLEQAKLKKSAGGGKPLDRHVAFVTGAASGIGLATARVLLAAGAHVTMTDCDEAALEQTAKPLLDAHGDRVFLLPCDVTSKDAARAAIRKSTLRFGGLDVVVSNAGAAFEGPIYGEQGDSSLRASLELNLLGHQNVARFAADVMIQQGAGGVLLFNASKSAFNQGPDFGPYAVPKAALVALMRQYAVDLAPYGIRANAVNADRIRTGIFAGGMLEARARARGVGVDEYFRANLLRRETTAADVAQAFLYLATAEATTGCVITVDGGNAAAFPR</sequence>
<dbReference type="PANTHER" id="PTHR43669">
    <property type="entry name" value="5-KETO-D-GLUCONATE 5-REDUCTASE"/>
    <property type="match status" value="1"/>
</dbReference>
<dbReference type="SMART" id="SM01007">
    <property type="entry name" value="Aldolase_II"/>
    <property type="match status" value="1"/>
</dbReference>
<dbReference type="GO" id="GO:0016491">
    <property type="term" value="F:oxidoreductase activity"/>
    <property type="evidence" value="ECO:0007669"/>
    <property type="project" value="UniProtKB-KW"/>
</dbReference>
<feature type="domain" description="Class II aldolase/adducin N-terminal" evidence="3">
    <location>
        <begin position="27"/>
        <end position="230"/>
    </location>
</feature>
<reference evidence="4 5" key="1">
    <citation type="submission" date="2019-10" db="EMBL/GenBank/DDBJ databases">
        <title>A soil myxobacterium in the family Polyangiaceae.</title>
        <authorList>
            <person name="Li Y."/>
            <person name="Wang J."/>
        </authorList>
    </citation>
    <scope>NUCLEOTIDE SEQUENCE [LARGE SCALE GENOMIC DNA]</scope>
    <source>
        <strain evidence="4 5">DSM 14734</strain>
    </source>
</reference>
<keyword evidence="2" id="KW-0560">Oxidoreductase</keyword>